<keyword evidence="7" id="KW-0406">Ion transport</keyword>
<evidence type="ECO:0000256" key="7">
    <source>
        <dbReference type="ARBA" id="ARBA00023065"/>
    </source>
</evidence>
<evidence type="ECO:0000256" key="8">
    <source>
        <dbReference type="ARBA" id="ARBA00023136"/>
    </source>
</evidence>
<evidence type="ECO:0000256" key="1">
    <source>
        <dbReference type="ARBA" id="ARBA00004141"/>
    </source>
</evidence>
<gene>
    <name evidence="10" type="ORF">FD754_021604</name>
</gene>
<name>A0A5N3V6U4_MUNMU</name>
<comment type="similarity">
    <text evidence="2">Belongs to the V-ATPase e1/e2 subunit family.</text>
</comment>
<evidence type="ECO:0008006" key="12">
    <source>
        <dbReference type="Google" id="ProtNLM"/>
    </source>
</evidence>
<dbReference type="PANTHER" id="PTHR12263">
    <property type="entry name" value="VACUOLAR ATP SYNTHASE SUBUNIT H"/>
    <property type="match status" value="1"/>
</dbReference>
<comment type="subcellular location">
    <subcellularLocation>
        <location evidence="1">Membrane</location>
        <topology evidence="1">Multi-pass membrane protein</topology>
    </subcellularLocation>
</comment>
<dbReference type="Pfam" id="PF05493">
    <property type="entry name" value="ATP_synt_H"/>
    <property type="match status" value="1"/>
</dbReference>
<keyword evidence="6 9" id="KW-1133">Transmembrane helix</keyword>
<dbReference type="Proteomes" id="UP000326458">
    <property type="component" value="Unassembled WGS sequence"/>
</dbReference>
<dbReference type="GO" id="GO:0033179">
    <property type="term" value="C:proton-transporting V-type ATPase, V0 domain"/>
    <property type="evidence" value="ECO:0007669"/>
    <property type="project" value="InterPro"/>
</dbReference>
<keyword evidence="4 9" id="KW-0812">Transmembrane</keyword>
<comment type="caution">
    <text evidence="10">The sequence shown here is derived from an EMBL/GenBank/DDBJ whole genome shotgun (WGS) entry which is preliminary data.</text>
</comment>
<protein>
    <recommendedName>
        <fullName evidence="12">ATPase H+ transporting V0 subunit e1</fullName>
    </recommendedName>
</protein>
<accession>A0A5N3V6U4</accession>
<evidence type="ECO:0000256" key="3">
    <source>
        <dbReference type="ARBA" id="ARBA00022448"/>
    </source>
</evidence>
<keyword evidence="11" id="KW-1185">Reference proteome</keyword>
<evidence type="ECO:0000313" key="10">
    <source>
        <dbReference type="EMBL" id="KAB0344678.1"/>
    </source>
</evidence>
<dbReference type="EMBL" id="VCEA01000003">
    <property type="protein sequence ID" value="KAB0344678.1"/>
    <property type="molecule type" value="Genomic_DNA"/>
</dbReference>
<evidence type="ECO:0000256" key="4">
    <source>
        <dbReference type="ARBA" id="ARBA00022692"/>
    </source>
</evidence>
<evidence type="ECO:0000313" key="11">
    <source>
        <dbReference type="Proteomes" id="UP000326458"/>
    </source>
</evidence>
<sequence>MAYPGLTVPLGVMSMFWVFTGFLVPWFIPKDPNQELSSERNLFCLFLFWLIAILAHIRPLFRTRLKNETVWYLEYH</sequence>
<dbReference type="GO" id="GO:0046961">
    <property type="term" value="F:proton-transporting ATPase activity, rotational mechanism"/>
    <property type="evidence" value="ECO:0007669"/>
    <property type="project" value="InterPro"/>
</dbReference>
<dbReference type="InterPro" id="IPR008389">
    <property type="entry name" value="ATPase_V0-cplx_e1/e2_su"/>
</dbReference>
<dbReference type="PANTHER" id="PTHR12263:SF5">
    <property type="entry name" value="V-TYPE PROTON ATPASE SUBUNIT E 1"/>
    <property type="match status" value="1"/>
</dbReference>
<keyword evidence="3" id="KW-0813">Transport</keyword>
<proteinExistence type="inferred from homology"/>
<evidence type="ECO:0000256" key="5">
    <source>
        <dbReference type="ARBA" id="ARBA00022781"/>
    </source>
</evidence>
<dbReference type="AlphaFoldDB" id="A0A5N3V6U4"/>
<feature type="transmembrane region" description="Helical" evidence="9">
    <location>
        <begin position="7"/>
        <end position="28"/>
    </location>
</feature>
<evidence type="ECO:0000256" key="2">
    <source>
        <dbReference type="ARBA" id="ARBA00008328"/>
    </source>
</evidence>
<keyword evidence="8 9" id="KW-0472">Membrane</keyword>
<keyword evidence="5" id="KW-0375">Hydrogen ion transport</keyword>
<feature type="transmembrane region" description="Helical" evidence="9">
    <location>
        <begin position="40"/>
        <end position="57"/>
    </location>
</feature>
<evidence type="ECO:0000256" key="6">
    <source>
        <dbReference type="ARBA" id="ARBA00022989"/>
    </source>
</evidence>
<evidence type="ECO:0000256" key="9">
    <source>
        <dbReference type="SAM" id="Phobius"/>
    </source>
</evidence>
<organism evidence="10 11">
    <name type="scientific">Muntiacus muntjak</name>
    <name type="common">Barking deer</name>
    <name type="synonym">Indian muntjac</name>
    <dbReference type="NCBI Taxonomy" id="9888"/>
    <lineage>
        <taxon>Eukaryota</taxon>
        <taxon>Metazoa</taxon>
        <taxon>Chordata</taxon>
        <taxon>Craniata</taxon>
        <taxon>Vertebrata</taxon>
        <taxon>Euteleostomi</taxon>
        <taxon>Mammalia</taxon>
        <taxon>Eutheria</taxon>
        <taxon>Laurasiatheria</taxon>
        <taxon>Artiodactyla</taxon>
        <taxon>Ruminantia</taxon>
        <taxon>Pecora</taxon>
        <taxon>Cervidae</taxon>
        <taxon>Muntiacinae</taxon>
        <taxon>Muntiacus</taxon>
    </lineage>
</organism>
<reference evidence="10 11" key="1">
    <citation type="submission" date="2019-06" db="EMBL/GenBank/DDBJ databases">
        <title>Discovery of a novel chromosome fission-fusion reversal in muntjac.</title>
        <authorList>
            <person name="Mudd A.B."/>
            <person name="Bredeson J.V."/>
            <person name="Baum R."/>
            <person name="Hockemeyer D."/>
            <person name="Rokhsar D.S."/>
        </authorList>
    </citation>
    <scope>NUCLEOTIDE SEQUENCE [LARGE SCALE GENOMIC DNA]</scope>
    <source>
        <strain evidence="10">UTSW_UCB_Mm</strain>
        <tissue evidence="10">Fibroblast cell line</tissue>
    </source>
</reference>